<feature type="compositionally biased region" description="Polar residues" evidence="1">
    <location>
        <begin position="449"/>
        <end position="460"/>
    </location>
</feature>
<dbReference type="GO" id="GO:0035091">
    <property type="term" value="F:phosphatidylinositol binding"/>
    <property type="evidence" value="ECO:0007669"/>
    <property type="project" value="TreeGrafter"/>
</dbReference>
<keyword evidence="4" id="KW-1185">Reference proteome</keyword>
<feature type="compositionally biased region" description="Basic and acidic residues" evidence="1">
    <location>
        <begin position="465"/>
        <end position="481"/>
    </location>
</feature>
<dbReference type="InParanoid" id="G3JEE2"/>
<dbReference type="HOGENOM" id="CLU_009742_0_0_1"/>
<dbReference type="VEuPathDB" id="FungiDB:CCM_04327"/>
<feature type="compositionally biased region" description="Polar residues" evidence="1">
    <location>
        <begin position="665"/>
        <end position="675"/>
    </location>
</feature>
<dbReference type="InterPro" id="IPR051702">
    <property type="entry name" value="SH3_domain_YSC84-like"/>
</dbReference>
<name>G3JEE2_CORMM</name>
<dbReference type="OrthoDB" id="443981at2759"/>
<gene>
    <name evidence="3" type="ORF">CCM_04327</name>
</gene>
<dbReference type="PANTHER" id="PTHR15629:SF8">
    <property type="entry name" value="DUF500 DOMAIN PROTEIN (AFU_ORTHOLOGUE AFUA_5G07310)"/>
    <property type="match status" value="1"/>
</dbReference>
<reference evidence="3 4" key="1">
    <citation type="journal article" date="2011" name="Genome Biol.">
        <title>Genome sequence of the insect pathogenic fungus Cordyceps militaris, a valued traditional Chinese medicine.</title>
        <authorList>
            <person name="Zheng P."/>
            <person name="Xia Y."/>
            <person name="Xiao G."/>
            <person name="Xiong C."/>
            <person name="Hu X."/>
            <person name="Zhang S."/>
            <person name="Zheng H."/>
            <person name="Huang Y."/>
            <person name="Zhou Y."/>
            <person name="Wang S."/>
            <person name="Zhao G.P."/>
            <person name="Liu X."/>
            <person name="St Leger R.J."/>
            <person name="Wang C."/>
        </authorList>
    </citation>
    <scope>NUCLEOTIDE SEQUENCE [LARGE SCALE GENOMIC DNA]</scope>
    <source>
        <strain evidence="3 4">CM01</strain>
    </source>
</reference>
<sequence>MNLRFLRPSNETGPYLYMDGLMLDYLPAIETNTPPSCAAVMQRVSSFLPSWEKRASSGGAKNSNGLFGWGAARSASSPTPSSKPLAAINTAKANNGRIKREAFWPATLDQECDKAARILKSFCVDGYLHPVDTDAPEPPPDSTQPPFSPTKTIQKIPKRVIQNAAGIAVFTCMRSGLWMTGSGGSGILIARKSDGTWSPPSGIMLHTPTLSFIIGVDIYDCVLVVSNLAALETITKSRVTLGEDVGLLNGPSVPLDSQEKRISWKDLDNTVLAYMKARGQHQSVNLHGCILTERANENERFYRAEVTQMDVLAGNVSRHVKETEALFEVIKMAEGRTDFDAAVISQTALQPAPGDAVIETPRSATPVSPRFGVPKADDPDPFGILALEMAGLEIREVGSRLRPASSQVDFGSGPMSPVLSKFSRQSIESMARSNRGSYMSNRTIKSQLTDVAAQTGTRSPSPVARDSDERSERPSLDKENVDYTTVDMSSLTHISREYAKTPVIAEEPEETTVTEEEVKSAKSSNPGTSSPEENQEDFDDEDIEEDDEEPVVFEVAAVQPARTQAVASRMIQARGNVVTIAKRVPPPLPRRSPARVSRLMKSDGAVDTPSVKSPLRQAFSEADLHDEVANESVEAAADENKSTGDMNESRLSHASDMGQALHSDLASTVSANPETSKNKHQSFDASAEKATIVDSKPRAVLPTVEAKKVSDDSDNGSIGILTASSLQLGKHIPLAESNSAHEKVAPIAGDTKKDEGEANILTPPTVGVTEDSDTAMDGDDEDISDVSDSELLDAEFSIMEPTTVRTMRLSQISGNGDSKPQKLEIRNSREIPTDKHKSLDSRKSLADDELKAAMMAFDNLVHIDDSDSHPSTPHHDHTDASDSASIKKKHSSSIYTGATDDRWSYDGSSPTTPTSDRPSSMSGDLTDEGTPKKHNRKTTELESVDHIEPLDSRNGDTTPTAVTVA</sequence>
<organism evidence="3 4">
    <name type="scientific">Cordyceps militaris (strain CM01)</name>
    <name type="common">Caterpillar fungus</name>
    <dbReference type="NCBI Taxonomy" id="983644"/>
    <lineage>
        <taxon>Eukaryota</taxon>
        <taxon>Fungi</taxon>
        <taxon>Dikarya</taxon>
        <taxon>Ascomycota</taxon>
        <taxon>Pezizomycotina</taxon>
        <taxon>Sordariomycetes</taxon>
        <taxon>Hypocreomycetidae</taxon>
        <taxon>Hypocreales</taxon>
        <taxon>Cordycipitaceae</taxon>
        <taxon>Cordyceps</taxon>
    </lineage>
</organism>
<evidence type="ECO:0000256" key="1">
    <source>
        <dbReference type="SAM" id="MobiDB-lite"/>
    </source>
</evidence>
<dbReference type="Pfam" id="PF04366">
    <property type="entry name" value="Ysc84"/>
    <property type="match status" value="1"/>
</dbReference>
<feature type="compositionally biased region" description="Acidic residues" evidence="1">
    <location>
        <begin position="770"/>
        <end position="785"/>
    </location>
</feature>
<dbReference type="STRING" id="983644.G3JEE2"/>
<feature type="compositionally biased region" description="Basic and acidic residues" evidence="1">
    <location>
        <begin position="638"/>
        <end position="653"/>
    </location>
</feature>
<dbReference type="EMBL" id="JH126401">
    <property type="protein sequence ID" value="EGX92955.1"/>
    <property type="molecule type" value="Genomic_DNA"/>
</dbReference>
<dbReference type="InterPro" id="IPR007461">
    <property type="entry name" value="Ysc84_actin-binding"/>
</dbReference>
<accession>G3JEE2</accession>
<feature type="compositionally biased region" description="Polar residues" evidence="1">
    <location>
        <begin position="482"/>
        <end position="493"/>
    </location>
</feature>
<feature type="region of interest" description="Disordered" evidence="1">
    <location>
        <begin position="633"/>
        <end position="689"/>
    </location>
</feature>
<evidence type="ECO:0000313" key="4">
    <source>
        <dbReference type="Proteomes" id="UP000001610"/>
    </source>
</evidence>
<dbReference type="AlphaFoldDB" id="G3JEE2"/>
<feature type="compositionally biased region" description="Basic and acidic residues" evidence="1">
    <location>
        <begin position="937"/>
        <end position="954"/>
    </location>
</feature>
<feature type="region of interest" description="Disordered" evidence="1">
    <location>
        <begin position="354"/>
        <end position="375"/>
    </location>
</feature>
<feature type="compositionally biased region" description="Acidic residues" evidence="1">
    <location>
        <begin position="506"/>
        <end position="515"/>
    </location>
</feature>
<protein>
    <submittedName>
        <fullName evidence="3">DUF500 domain protein</fullName>
    </submittedName>
</protein>
<dbReference type="RefSeq" id="XP_006669538.1">
    <property type="nucleotide sequence ID" value="XM_006669475.1"/>
</dbReference>
<feature type="compositionally biased region" description="Low complexity" evidence="1">
    <location>
        <begin position="908"/>
        <end position="922"/>
    </location>
</feature>
<feature type="region of interest" description="Disordered" evidence="1">
    <location>
        <begin position="754"/>
        <end position="785"/>
    </location>
</feature>
<evidence type="ECO:0000259" key="2">
    <source>
        <dbReference type="Pfam" id="PF04366"/>
    </source>
</evidence>
<feature type="domain" description="Ysc84 actin-binding" evidence="2">
    <location>
        <begin position="206"/>
        <end position="332"/>
    </location>
</feature>
<feature type="region of interest" description="Disordered" evidence="1">
    <location>
        <begin position="805"/>
        <end position="843"/>
    </location>
</feature>
<dbReference type="KEGG" id="cmt:CCM_04327"/>
<proteinExistence type="predicted"/>
<dbReference type="OMA" id="QEKRISW"/>
<dbReference type="GeneID" id="18166350"/>
<evidence type="ECO:0000313" key="3">
    <source>
        <dbReference type="EMBL" id="EGX92955.1"/>
    </source>
</evidence>
<feature type="compositionally biased region" description="Basic and acidic residues" evidence="1">
    <location>
        <begin position="864"/>
        <end position="880"/>
    </location>
</feature>
<feature type="compositionally biased region" description="Polar residues" evidence="1">
    <location>
        <begin position="521"/>
        <end position="531"/>
    </location>
</feature>
<dbReference type="PANTHER" id="PTHR15629">
    <property type="entry name" value="SH3YL1 PROTEIN"/>
    <property type="match status" value="1"/>
</dbReference>
<feature type="compositionally biased region" description="Polar residues" evidence="1">
    <location>
        <begin position="805"/>
        <end position="818"/>
    </location>
</feature>
<feature type="region of interest" description="Disordered" evidence="1">
    <location>
        <begin position="864"/>
        <end position="965"/>
    </location>
</feature>
<dbReference type="eggNOG" id="KOG1843">
    <property type="taxonomic scope" value="Eukaryota"/>
</dbReference>
<dbReference type="CDD" id="cd11524">
    <property type="entry name" value="SYLF"/>
    <property type="match status" value="1"/>
</dbReference>
<feature type="compositionally biased region" description="Acidic residues" evidence="1">
    <location>
        <begin position="533"/>
        <end position="550"/>
    </location>
</feature>
<feature type="compositionally biased region" description="Basic and acidic residues" evidence="1">
    <location>
        <begin position="819"/>
        <end position="843"/>
    </location>
</feature>
<dbReference type="Proteomes" id="UP000001610">
    <property type="component" value="Unassembled WGS sequence"/>
</dbReference>
<feature type="compositionally biased region" description="Polar residues" evidence="1">
    <location>
        <begin position="955"/>
        <end position="965"/>
    </location>
</feature>
<feature type="region of interest" description="Disordered" evidence="1">
    <location>
        <begin position="449"/>
        <end position="550"/>
    </location>
</feature>